<dbReference type="FunFam" id="3.40.1390.30:FF:000001">
    <property type="entry name" value="GTP cyclohydrolase 1 type 2"/>
    <property type="match status" value="1"/>
</dbReference>
<feature type="binding site" evidence="6">
    <location>
        <position position="72"/>
    </location>
    <ligand>
        <name>a divalent metal cation</name>
        <dbReference type="ChEBI" id="CHEBI:60240"/>
        <label>1</label>
    </ligand>
</feature>
<comment type="subunit">
    <text evidence="2">Homohexamer.</text>
</comment>
<comment type="similarity">
    <text evidence="1 5">Belongs to the GTP cyclohydrolase I type 2/NIF3 family.</text>
</comment>
<dbReference type="PANTHER" id="PTHR13799:SF14">
    <property type="entry name" value="GTP CYCLOHYDROLASE 1 TYPE 2 HOMOLOG"/>
    <property type="match status" value="1"/>
</dbReference>
<dbReference type="Gene3D" id="3.40.1390.30">
    <property type="entry name" value="NIF3 (NGG1p interacting factor 3)-like"/>
    <property type="match status" value="1"/>
</dbReference>
<dbReference type="InterPro" id="IPR017221">
    <property type="entry name" value="DUF34/NIF3_bac"/>
</dbReference>
<protein>
    <recommendedName>
        <fullName evidence="3 5">GTP cyclohydrolase 1 type 2 homolog</fullName>
    </recommendedName>
</protein>
<dbReference type="AlphaFoldDB" id="A0A1H6AJI1"/>
<dbReference type="GO" id="GO:0046872">
    <property type="term" value="F:metal ion binding"/>
    <property type="evidence" value="ECO:0007669"/>
    <property type="project" value="UniProtKB-UniRule"/>
</dbReference>
<dbReference type="InterPro" id="IPR036069">
    <property type="entry name" value="DUF34/NIF3_sf"/>
</dbReference>
<evidence type="ECO:0000256" key="6">
    <source>
        <dbReference type="PIRSR" id="PIRSR602678-1"/>
    </source>
</evidence>
<evidence type="ECO:0000256" key="5">
    <source>
        <dbReference type="PIRNR" id="PIRNR037489"/>
    </source>
</evidence>
<feature type="binding site" evidence="6">
    <location>
        <position position="110"/>
    </location>
    <ligand>
        <name>a divalent metal cation</name>
        <dbReference type="ChEBI" id="CHEBI:60240"/>
        <label>1</label>
    </ligand>
</feature>
<dbReference type="Gene3D" id="3.30.70.120">
    <property type="match status" value="1"/>
</dbReference>
<dbReference type="EMBL" id="FNUS01000006">
    <property type="protein sequence ID" value="SEG47906.1"/>
    <property type="molecule type" value="Genomic_DNA"/>
</dbReference>
<evidence type="ECO:0000256" key="4">
    <source>
        <dbReference type="ARBA" id="ARBA00022723"/>
    </source>
</evidence>
<dbReference type="PIRSF" id="PIRSF037489">
    <property type="entry name" value="UCP037489_NIF3_YqfO"/>
    <property type="match status" value="1"/>
</dbReference>
<dbReference type="InterPro" id="IPR002678">
    <property type="entry name" value="DUF34/NIF3"/>
</dbReference>
<dbReference type="GO" id="GO:0005737">
    <property type="term" value="C:cytoplasm"/>
    <property type="evidence" value="ECO:0007669"/>
    <property type="project" value="TreeGrafter"/>
</dbReference>
<keyword evidence="4 5" id="KW-0479">Metal-binding</keyword>
<dbReference type="InterPro" id="IPR015867">
    <property type="entry name" value="N-reg_PII/ATP_PRibTrfase_C"/>
</dbReference>
<evidence type="ECO:0000256" key="1">
    <source>
        <dbReference type="ARBA" id="ARBA00006964"/>
    </source>
</evidence>
<evidence type="ECO:0000256" key="3">
    <source>
        <dbReference type="ARBA" id="ARBA00022112"/>
    </source>
</evidence>
<feature type="binding site" evidence="6">
    <location>
        <position position="334"/>
    </location>
    <ligand>
        <name>a divalent metal cation</name>
        <dbReference type="ChEBI" id="CHEBI:60240"/>
        <label>1</label>
    </ligand>
</feature>
<reference evidence="8" key="1">
    <citation type="submission" date="2016-10" db="EMBL/GenBank/DDBJ databases">
        <authorList>
            <person name="Varghese N."/>
            <person name="Submissions S."/>
        </authorList>
    </citation>
    <scope>NUCLEOTIDE SEQUENCE [LARGE SCALE GENOMIC DNA]</scope>
    <source>
        <strain evidence="8">DSM 21580</strain>
    </source>
</reference>
<dbReference type="SUPFAM" id="SSF102705">
    <property type="entry name" value="NIF3 (NGG1p interacting factor 3)-like"/>
    <property type="match status" value="1"/>
</dbReference>
<dbReference type="Proteomes" id="UP000236738">
    <property type="component" value="Unassembled WGS sequence"/>
</dbReference>
<proteinExistence type="inferred from homology"/>
<sequence>MKNTELKMKVKEVAAQIADLFPLQKAENFDNVGLLCGNLERNVSGILICHDALECVVEEAISKNINFIVAFHPIIFSGLKTITSKNYVEKAVLKAIENKIAIYTIHTSFDNDYFGVNYKICEILSLKNQQILMPKKNALKQLQVYVPKEYSEKLKESLFKAGAGNIGFYDECSFTISGGGTFRPKEGSNPFSGTLNERENANEDLISVIFEGFKLNKILASMKAAHPYEEIAHQIISLENENQYSGLGRFGEFEMEMEVGEFLNLIKEKFNLKIIRHSNTAYKKIKKVAVLGGSGASGISAALKNNCCAYLTGDLKYHDFFGVEEKMLLCDIGHFESEQFIVQQLFEKLSQKFTTFAVLKTEVNTNPVKYFL</sequence>
<evidence type="ECO:0000313" key="7">
    <source>
        <dbReference type="EMBL" id="SEG47906.1"/>
    </source>
</evidence>
<dbReference type="Pfam" id="PF01784">
    <property type="entry name" value="DUF34_NIF3"/>
    <property type="match status" value="1"/>
</dbReference>
<evidence type="ECO:0000313" key="8">
    <source>
        <dbReference type="Proteomes" id="UP000236738"/>
    </source>
</evidence>
<organism evidence="7 8">
    <name type="scientific">Halpernia humi</name>
    <dbReference type="NCBI Taxonomy" id="493375"/>
    <lineage>
        <taxon>Bacteria</taxon>
        <taxon>Pseudomonadati</taxon>
        <taxon>Bacteroidota</taxon>
        <taxon>Flavobacteriia</taxon>
        <taxon>Flavobacteriales</taxon>
        <taxon>Weeksellaceae</taxon>
        <taxon>Chryseobacterium group</taxon>
        <taxon>Halpernia</taxon>
    </lineage>
</organism>
<dbReference type="PANTHER" id="PTHR13799">
    <property type="entry name" value="NGG1 INTERACTING FACTOR 3"/>
    <property type="match status" value="1"/>
</dbReference>
<feature type="binding site" evidence="6">
    <location>
        <position position="338"/>
    </location>
    <ligand>
        <name>a divalent metal cation</name>
        <dbReference type="ChEBI" id="CHEBI:60240"/>
        <label>1</label>
    </ligand>
</feature>
<keyword evidence="8" id="KW-1185">Reference proteome</keyword>
<accession>A0A1H6AJI1</accession>
<dbReference type="NCBIfam" id="TIGR00486">
    <property type="entry name" value="YbgI_SA1388"/>
    <property type="match status" value="1"/>
</dbReference>
<evidence type="ECO:0000256" key="2">
    <source>
        <dbReference type="ARBA" id="ARBA00011643"/>
    </source>
</evidence>
<gene>
    <name evidence="7" type="ORF">SAMN05421847_2431</name>
</gene>
<name>A0A1H6AJI1_9FLAO</name>